<keyword evidence="10" id="KW-0862">Zinc</keyword>
<keyword evidence="14" id="KW-0576">Peroxisome</keyword>
<dbReference type="InterPro" id="IPR017907">
    <property type="entry name" value="Znf_RING_CS"/>
</dbReference>
<evidence type="ECO:0000256" key="6">
    <source>
        <dbReference type="ARBA" id="ARBA00022692"/>
    </source>
</evidence>
<keyword evidence="20" id="KW-1185">Reference proteome</keyword>
<accession>A0A0K0F6A3</accession>
<comment type="pathway">
    <text evidence="2">Protein modification; protein ubiquitination.</text>
</comment>
<dbReference type="PANTHER" id="PTHR48178">
    <property type="entry name" value="PEROXISOME BIOGENESIS FACTOR 2"/>
    <property type="match status" value="1"/>
</dbReference>
<evidence type="ECO:0000256" key="11">
    <source>
        <dbReference type="ARBA" id="ARBA00022927"/>
    </source>
</evidence>
<name>A0A0K0F6A3_STRVS</name>
<dbReference type="Proteomes" id="UP000035680">
    <property type="component" value="Unassembled WGS sequence"/>
</dbReference>
<organism evidence="20 21">
    <name type="scientific">Strongyloides venezuelensis</name>
    <name type="common">Threadworm</name>
    <dbReference type="NCBI Taxonomy" id="75913"/>
    <lineage>
        <taxon>Eukaryota</taxon>
        <taxon>Metazoa</taxon>
        <taxon>Ecdysozoa</taxon>
        <taxon>Nematoda</taxon>
        <taxon>Chromadorea</taxon>
        <taxon>Rhabditida</taxon>
        <taxon>Tylenchina</taxon>
        <taxon>Panagrolaimomorpha</taxon>
        <taxon>Strongyloidoidea</taxon>
        <taxon>Strongyloididae</taxon>
        <taxon>Strongyloides</taxon>
    </lineage>
</organism>
<keyword evidence="13" id="KW-0472">Membrane</keyword>
<keyword evidence="12" id="KW-1133">Transmembrane helix</keyword>
<protein>
    <recommendedName>
        <fullName evidence="17">RING-type E3 ubiquitin transferase (cysteine targeting)</fullName>
        <ecNumber evidence="17">2.3.2.36</ecNumber>
    </recommendedName>
    <alternativeName>
        <fullName evidence="15">Peroxin-2</fullName>
    </alternativeName>
</protein>
<evidence type="ECO:0000256" key="12">
    <source>
        <dbReference type="ARBA" id="ARBA00022989"/>
    </source>
</evidence>
<evidence type="ECO:0000256" key="4">
    <source>
        <dbReference type="ARBA" id="ARBA00022448"/>
    </source>
</evidence>
<dbReference type="PROSITE" id="PS00518">
    <property type="entry name" value="ZF_RING_1"/>
    <property type="match status" value="1"/>
</dbReference>
<keyword evidence="8 18" id="KW-0863">Zinc-finger</keyword>
<evidence type="ECO:0000256" key="9">
    <source>
        <dbReference type="ARBA" id="ARBA00022786"/>
    </source>
</evidence>
<keyword evidence="11" id="KW-0653">Protein transport</keyword>
<reference evidence="21" key="2">
    <citation type="submission" date="2015-08" db="UniProtKB">
        <authorList>
            <consortium name="WormBaseParasite"/>
        </authorList>
    </citation>
    <scope>IDENTIFICATION</scope>
</reference>
<evidence type="ECO:0000313" key="20">
    <source>
        <dbReference type="Proteomes" id="UP000035680"/>
    </source>
</evidence>
<dbReference type="GO" id="GO:0061630">
    <property type="term" value="F:ubiquitin protein ligase activity"/>
    <property type="evidence" value="ECO:0007669"/>
    <property type="project" value="UniProtKB-EC"/>
</dbReference>
<keyword evidence="4" id="KW-0813">Transport</keyword>
<comment type="catalytic activity">
    <reaction evidence="16">
        <text>[E2 ubiquitin-conjugating enzyme]-S-ubiquitinyl-L-cysteine + [acceptor protein]-L-cysteine = [E2 ubiquitin-conjugating enzyme]-L-cysteine + [acceptor protein]-S-ubiquitinyl-L-cysteine.</text>
        <dbReference type="EC" id="2.3.2.36"/>
    </reaction>
</comment>
<dbReference type="InterPro" id="IPR006845">
    <property type="entry name" value="Pex_N"/>
</dbReference>
<proteinExistence type="inferred from homology"/>
<dbReference type="EC" id="2.3.2.36" evidence="17"/>
<keyword evidence="7" id="KW-0479">Metal-binding</keyword>
<keyword evidence="6" id="KW-0812">Transmembrane</keyword>
<dbReference type="GO" id="GO:0005778">
    <property type="term" value="C:peroxisomal membrane"/>
    <property type="evidence" value="ECO:0007669"/>
    <property type="project" value="UniProtKB-SubCell"/>
</dbReference>
<evidence type="ECO:0000256" key="14">
    <source>
        <dbReference type="ARBA" id="ARBA00023140"/>
    </source>
</evidence>
<dbReference type="GO" id="GO:0008270">
    <property type="term" value="F:zinc ion binding"/>
    <property type="evidence" value="ECO:0007669"/>
    <property type="project" value="UniProtKB-KW"/>
</dbReference>
<dbReference type="InterPro" id="IPR001841">
    <property type="entry name" value="Znf_RING"/>
</dbReference>
<keyword evidence="5" id="KW-0808">Transferase</keyword>
<dbReference type="WBParaSite" id="SVE_0434700.1">
    <property type="protein sequence ID" value="SVE_0434700.1"/>
    <property type="gene ID" value="SVE_0434700"/>
</dbReference>
<evidence type="ECO:0000256" key="1">
    <source>
        <dbReference type="ARBA" id="ARBA00004585"/>
    </source>
</evidence>
<dbReference type="InterPro" id="IPR025654">
    <property type="entry name" value="PEX2/10"/>
</dbReference>
<keyword evidence="9" id="KW-0833">Ubl conjugation pathway</keyword>
<evidence type="ECO:0000256" key="8">
    <source>
        <dbReference type="ARBA" id="ARBA00022771"/>
    </source>
</evidence>
<evidence type="ECO:0000256" key="18">
    <source>
        <dbReference type="PROSITE-ProRule" id="PRU00175"/>
    </source>
</evidence>
<feature type="domain" description="RING-type" evidence="19">
    <location>
        <begin position="221"/>
        <end position="261"/>
    </location>
</feature>
<dbReference type="PROSITE" id="PS50089">
    <property type="entry name" value="ZF_RING_2"/>
    <property type="match status" value="1"/>
</dbReference>
<evidence type="ECO:0000256" key="15">
    <source>
        <dbReference type="ARBA" id="ARBA00032511"/>
    </source>
</evidence>
<evidence type="ECO:0000256" key="7">
    <source>
        <dbReference type="ARBA" id="ARBA00022723"/>
    </source>
</evidence>
<reference evidence="20" key="1">
    <citation type="submission" date="2014-07" db="EMBL/GenBank/DDBJ databases">
        <authorList>
            <person name="Martin A.A"/>
            <person name="De Silva N."/>
        </authorList>
    </citation>
    <scope>NUCLEOTIDE SEQUENCE</scope>
</reference>
<dbReference type="Pfam" id="PF04757">
    <property type="entry name" value="Pex2_Pex12"/>
    <property type="match status" value="1"/>
</dbReference>
<evidence type="ECO:0000256" key="2">
    <source>
        <dbReference type="ARBA" id="ARBA00004906"/>
    </source>
</evidence>
<evidence type="ECO:0000259" key="19">
    <source>
        <dbReference type="PROSITE" id="PS50089"/>
    </source>
</evidence>
<evidence type="ECO:0000256" key="3">
    <source>
        <dbReference type="ARBA" id="ARBA00008704"/>
    </source>
</evidence>
<evidence type="ECO:0000256" key="13">
    <source>
        <dbReference type="ARBA" id="ARBA00023136"/>
    </source>
</evidence>
<comment type="subcellular location">
    <subcellularLocation>
        <location evidence="1">Peroxisome membrane</location>
        <topology evidence="1">Multi-pass membrane protein</topology>
    </subcellularLocation>
</comment>
<dbReference type="AlphaFoldDB" id="A0A0K0F6A3"/>
<dbReference type="STRING" id="75913.A0A0K0F6A3"/>
<evidence type="ECO:0000256" key="10">
    <source>
        <dbReference type="ARBA" id="ARBA00022833"/>
    </source>
</evidence>
<comment type="similarity">
    <text evidence="3">Belongs to the pex2/pex10/pex12 family.</text>
</comment>
<dbReference type="PANTHER" id="PTHR48178:SF1">
    <property type="entry name" value="PEROXISOME BIOGENESIS FACTOR 2"/>
    <property type="match status" value="1"/>
</dbReference>
<sequence>MSNNSTILASRVSQQDVKVLDKTLEEMFMESLKKFCSIDANYIYQLQKHEDEAKLSINSLLWVYRILNGQTPGQKMLGITYSKHGLIRLILHYVLETLLPYLKKYFSKNIQFQYDALCGSIELLQQIIFLYFGKYNTFSEFLLNIHSESANNGSIGNGNDIELQKELLFHLFKDLTLTIIPIFQGLQTINWKRMFFKKESDQLLDNRIMDIHNKSFVPIMCTLCQMPAILPVRNKLNITNVCYHYFCYYCYDPSIKCPKCELELPVNDEHFVF</sequence>
<evidence type="ECO:0000256" key="5">
    <source>
        <dbReference type="ARBA" id="ARBA00022679"/>
    </source>
</evidence>
<evidence type="ECO:0000256" key="16">
    <source>
        <dbReference type="ARBA" id="ARBA00034438"/>
    </source>
</evidence>
<dbReference type="GO" id="GO:0016558">
    <property type="term" value="P:protein import into peroxisome matrix"/>
    <property type="evidence" value="ECO:0007669"/>
    <property type="project" value="InterPro"/>
</dbReference>
<evidence type="ECO:0000313" key="21">
    <source>
        <dbReference type="WBParaSite" id="SVE_0434700.1"/>
    </source>
</evidence>
<evidence type="ECO:0000256" key="17">
    <source>
        <dbReference type="ARBA" id="ARBA00034523"/>
    </source>
</evidence>
<dbReference type="SUPFAM" id="SSF57850">
    <property type="entry name" value="RING/U-box"/>
    <property type="match status" value="1"/>
</dbReference>